<protein>
    <submittedName>
        <fullName evidence="4">Glycosyltransferase</fullName>
    </submittedName>
</protein>
<proteinExistence type="predicted"/>
<dbReference type="OrthoDB" id="529131at2"/>
<keyword evidence="2 4" id="KW-0808">Transferase</keyword>
<comment type="caution">
    <text evidence="4">The sequence shown here is derived from an EMBL/GenBank/DDBJ whole genome shotgun (WGS) entry which is preliminary data.</text>
</comment>
<dbReference type="GO" id="GO:0016757">
    <property type="term" value="F:glycosyltransferase activity"/>
    <property type="evidence" value="ECO:0007669"/>
    <property type="project" value="UniProtKB-KW"/>
</dbReference>
<dbReference type="RefSeq" id="WP_127766871.1">
    <property type="nucleotide sequence ID" value="NZ_SADE01000003.1"/>
</dbReference>
<organism evidence="4 5">
    <name type="scientific">Hwanghaeella grinnelliae</name>
    <dbReference type="NCBI Taxonomy" id="2500179"/>
    <lineage>
        <taxon>Bacteria</taxon>
        <taxon>Pseudomonadati</taxon>
        <taxon>Pseudomonadota</taxon>
        <taxon>Alphaproteobacteria</taxon>
        <taxon>Rhodospirillales</taxon>
        <taxon>Rhodospirillaceae</taxon>
        <taxon>Hwanghaeella</taxon>
    </lineage>
</organism>
<dbReference type="AlphaFoldDB" id="A0A3S2Z5S3"/>
<dbReference type="CDD" id="cd03811">
    <property type="entry name" value="GT4_GT28_WabH-like"/>
    <property type="match status" value="1"/>
</dbReference>
<keyword evidence="1" id="KW-0328">Glycosyltransferase</keyword>
<evidence type="ECO:0000256" key="2">
    <source>
        <dbReference type="ARBA" id="ARBA00022679"/>
    </source>
</evidence>
<dbReference type="Gene3D" id="3.40.50.2000">
    <property type="entry name" value="Glycogen Phosphorylase B"/>
    <property type="match status" value="2"/>
</dbReference>
<gene>
    <name evidence="4" type="ORF">EOI86_18035</name>
</gene>
<feature type="domain" description="Glycosyl transferase family 1" evidence="3">
    <location>
        <begin position="151"/>
        <end position="305"/>
    </location>
</feature>
<dbReference type="Pfam" id="PF00534">
    <property type="entry name" value="Glycos_transf_1"/>
    <property type="match status" value="1"/>
</dbReference>
<evidence type="ECO:0000256" key="1">
    <source>
        <dbReference type="ARBA" id="ARBA00022676"/>
    </source>
</evidence>
<evidence type="ECO:0000259" key="3">
    <source>
        <dbReference type="Pfam" id="PF00534"/>
    </source>
</evidence>
<dbReference type="PANTHER" id="PTHR12526:SF510">
    <property type="entry name" value="D-INOSITOL 3-PHOSPHATE GLYCOSYLTRANSFERASE"/>
    <property type="match status" value="1"/>
</dbReference>
<dbReference type="PANTHER" id="PTHR12526">
    <property type="entry name" value="GLYCOSYLTRANSFERASE"/>
    <property type="match status" value="1"/>
</dbReference>
<reference evidence="5" key="1">
    <citation type="submission" date="2019-01" db="EMBL/GenBank/DDBJ databases">
        <title>Gri0909 isolated from a small marine red alga.</title>
        <authorList>
            <person name="Kim J."/>
            <person name="Jeong S.E."/>
            <person name="Jeon C.O."/>
        </authorList>
    </citation>
    <scope>NUCLEOTIDE SEQUENCE [LARGE SCALE GENOMIC DNA]</scope>
    <source>
        <strain evidence="5">Gri0909</strain>
    </source>
</reference>
<accession>A0A3S2Z5S3</accession>
<sequence length="345" mass="37263">MAGAKIGGAEGFFERLCVALANAGTEQHAAIRTHDRRARLLAEAGIPVTEMRFGGKLDILTGRRLNTLARSFQPDVALAWMSRGASFMPSGPFVKTARLGGYYDLKYFRRCDHLIGNTPDLRDYLIQQGWPTEKSWYLPNFVDDRALPAQDRAALDTPEDAPLILCLGRLHRNKGFDTALHSLADLPGAYLWIAGEGPERDALTRQAEDLGLAPRVRFLGWRNDVPALLAAADIFLCSSRHEPLGNMVIEAWAHGVPVAAAASQGPSQLIQDGINGLLAPIDDAAALAKAADSLIKDGALAQELAGAGNAAYRGQYTEGHVVQQYQDFFDQISTGGASSDRRGNS</sequence>
<dbReference type="InterPro" id="IPR001296">
    <property type="entry name" value="Glyco_trans_1"/>
</dbReference>
<name>A0A3S2Z5S3_9PROT</name>
<dbReference type="EMBL" id="SADE01000003">
    <property type="protein sequence ID" value="RVU34750.1"/>
    <property type="molecule type" value="Genomic_DNA"/>
</dbReference>
<keyword evidence="5" id="KW-1185">Reference proteome</keyword>
<dbReference type="Proteomes" id="UP000287447">
    <property type="component" value="Unassembled WGS sequence"/>
</dbReference>
<evidence type="ECO:0000313" key="5">
    <source>
        <dbReference type="Proteomes" id="UP000287447"/>
    </source>
</evidence>
<evidence type="ECO:0000313" key="4">
    <source>
        <dbReference type="EMBL" id="RVU34750.1"/>
    </source>
</evidence>
<dbReference type="SUPFAM" id="SSF53756">
    <property type="entry name" value="UDP-Glycosyltransferase/glycogen phosphorylase"/>
    <property type="match status" value="1"/>
</dbReference>